<feature type="non-terminal residue" evidence="1">
    <location>
        <position position="1"/>
    </location>
</feature>
<feature type="non-terminal residue" evidence="1">
    <location>
        <position position="77"/>
    </location>
</feature>
<dbReference type="EMBL" id="GL436596">
    <property type="protein sequence ID" value="EFN71761.1"/>
    <property type="molecule type" value="Genomic_DNA"/>
</dbReference>
<accession>E2A490</accession>
<evidence type="ECO:0000313" key="1">
    <source>
        <dbReference type="EMBL" id="EFN71761.1"/>
    </source>
</evidence>
<evidence type="ECO:0000313" key="2">
    <source>
        <dbReference type="Proteomes" id="UP000000311"/>
    </source>
</evidence>
<keyword evidence="2" id="KW-1185">Reference proteome</keyword>
<protein>
    <submittedName>
        <fullName evidence="1">Uncharacterized protein</fullName>
    </submittedName>
</protein>
<name>E2A490_CAMFO</name>
<sequence>LLKAQGRYKGSKYFNSFEEITLKPWFHKLKLNRENIVTCCRLRSNHYALNLSLYHCNLITDSSCPCDYPMQDADHIF</sequence>
<dbReference type="Proteomes" id="UP000000311">
    <property type="component" value="Unassembled WGS sequence"/>
</dbReference>
<dbReference type="InParanoid" id="E2A490"/>
<dbReference type="OMA" id="MQDADHI"/>
<dbReference type="OrthoDB" id="7701067at2759"/>
<proteinExistence type="predicted"/>
<organism evidence="2">
    <name type="scientific">Camponotus floridanus</name>
    <name type="common">Florida carpenter ant</name>
    <dbReference type="NCBI Taxonomy" id="104421"/>
    <lineage>
        <taxon>Eukaryota</taxon>
        <taxon>Metazoa</taxon>
        <taxon>Ecdysozoa</taxon>
        <taxon>Arthropoda</taxon>
        <taxon>Hexapoda</taxon>
        <taxon>Insecta</taxon>
        <taxon>Pterygota</taxon>
        <taxon>Neoptera</taxon>
        <taxon>Endopterygota</taxon>
        <taxon>Hymenoptera</taxon>
        <taxon>Apocrita</taxon>
        <taxon>Aculeata</taxon>
        <taxon>Formicoidea</taxon>
        <taxon>Formicidae</taxon>
        <taxon>Formicinae</taxon>
        <taxon>Camponotus</taxon>
    </lineage>
</organism>
<gene>
    <name evidence="1" type="ORF">EAG_15795</name>
</gene>
<dbReference type="AlphaFoldDB" id="E2A490"/>
<reference evidence="1 2" key="1">
    <citation type="journal article" date="2010" name="Science">
        <title>Genomic comparison of the ants Camponotus floridanus and Harpegnathos saltator.</title>
        <authorList>
            <person name="Bonasio R."/>
            <person name="Zhang G."/>
            <person name="Ye C."/>
            <person name="Mutti N.S."/>
            <person name="Fang X."/>
            <person name="Qin N."/>
            <person name="Donahue G."/>
            <person name="Yang P."/>
            <person name="Li Q."/>
            <person name="Li C."/>
            <person name="Zhang P."/>
            <person name="Huang Z."/>
            <person name="Berger S.L."/>
            <person name="Reinberg D."/>
            <person name="Wang J."/>
            <person name="Liebig J."/>
        </authorList>
    </citation>
    <scope>NUCLEOTIDE SEQUENCE [LARGE SCALE GENOMIC DNA]</scope>
    <source>
        <strain evidence="2">C129</strain>
    </source>
</reference>